<evidence type="ECO:0000259" key="3">
    <source>
        <dbReference type="Pfam" id="PF19904"/>
    </source>
</evidence>
<feature type="coiled-coil region" evidence="1">
    <location>
        <begin position="24"/>
        <end position="55"/>
    </location>
</feature>
<reference evidence="4 5" key="1">
    <citation type="submission" date="2018-08" db="EMBL/GenBank/DDBJ databases">
        <title>Pallidiluteibacterium maritimus gen. nov., sp. nov., isolated from coastal sediment.</title>
        <authorList>
            <person name="Zhou L.Y."/>
        </authorList>
    </citation>
    <scope>NUCLEOTIDE SEQUENCE [LARGE SCALE GENOMIC DNA]</scope>
    <source>
        <strain evidence="4 5">XSD2</strain>
    </source>
</reference>
<name>A0A399T3G4_9BACT</name>
<dbReference type="EMBL" id="QWGR01000004">
    <property type="protein sequence ID" value="RIJ48731.1"/>
    <property type="molecule type" value="Genomic_DNA"/>
</dbReference>
<keyword evidence="2" id="KW-1133">Transmembrane helix</keyword>
<evidence type="ECO:0000313" key="5">
    <source>
        <dbReference type="Proteomes" id="UP000265926"/>
    </source>
</evidence>
<keyword evidence="5" id="KW-1185">Reference proteome</keyword>
<protein>
    <submittedName>
        <fullName evidence="4">Transcriptional regulator</fullName>
    </submittedName>
</protein>
<dbReference type="Proteomes" id="UP000265926">
    <property type="component" value="Unassembled WGS sequence"/>
</dbReference>
<evidence type="ECO:0000313" key="4">
    <source>
        <dbReference type="EMBL" id="RIJ48731.1"/>
    </source>
</evidence>
<evidence type="ECO:0000256" key="2">
    <source>
        <dbReference type="SAM" id="Phobius"/>
    </source>
</evidence>
<organism evidence="4 5">
    <name type="scientific">Maribellus luteus</name>
    <dbReference type="NCBI Taxonomy" id="2305463"/>
    <lineage>
        <taxon>Bacteria</taxon>
        <taxon>Pseudomonadati</taxon>
        <taxon>Bacteroidota</taxon>
        <taxon>Bacteroidia</taxon>
        <taxon>Marinilabiliales</taxon>
        <taxon>Prolixibacteraceae</taxon>
        <taxon>Maribellus</taxon>
    </lineage>
</organism>
<comment type="caution">
    <text evidence="4">The sequence shown here is derived from an EMBL/GenBank/DDBJ whole genome shotgun (WGS) entry which is preliminary data.</text>
</comment>
<keyword evidence="2" id="KW-0812">Transmembrane</keyword>
<gene>
    <name evidence="4" type="ORF">D1614_09380</name>
</gene>
<feature type="coiled-coil region" evidence="1">
    <location>
        <begin position="357"/>
        <end position="391"/>
    </location>
</feature>
<keyword evidence="1" id="KW-0175">Coiled coil</keyword>
<feature type="domain" description="DUF6377" evidence="3">
    <location>
        <begin position="257"/>
        <end position="511"/>
    </location>
</feature>
<keyword evidence="2" id="KW-0472">Membrane</keyword>
<feature type="transmembrane region" description="Helical" evidence="2">
    <location>
        <begin position="332"/>
        <end position="352"/>
    </location>
</feature>
<dbReference type="RefSeq" id="WP_119437653.1">
    <property type="nucleotide sequence ID" value="NZ_QWGR01000004.1"/>
</dbReference>
<evidence type="ECO:0000256" key="1">
    <source>
        <dbReference type="SAM" id="Coils"/>
    </source>
</evidence>
<accession>A0A399T3G4</accession>
<dbReference type="OrthoDB" id="1044679at2"/>
<sequence>MYSVRILFCFVFFAPGVVFGQYSLDSLMARLDVAIENHANYSQQKEERLQRLKAQLQHTPKNSLEEYTINTELYKEYRPYICDSAIFYKNRNIEIAKHLNNTELLHESELQLAFLMGSTGMYLEAVDLIISIDREKVPARLLEEYYSTYKHVYSELAFYTQNKQGAEKYWQISSRYGDSLKAILTPADELYYVGKEDELRNSERLEEALKVNDTILAKCTLGTREFAITSYNRSLTYRKLKDTEKEKYYLALSALSDILSATKDHASLWMLAEILYKENDMERAYNYIRFSWSETVFYNARLRSLQSAGILSLIDLTYQATIEKKNRQLKNYLLLSSILGVLLTIAFFYIYSQMRRLSVTRKYLQEANTNLQSLNNELKQVNQQLQVVNVDLSESNQIKEVYIGHFIKLCSTYIDKMDGFRRMVNKKLTAGQVSELLVATRSQTMMENEIEELYRNFDKAFLRIFPHFVEKVNMLLVDGEKIVLKNDELLNAELRILALIRLGISNSSQIADFLRYSVNTIYNYRAKAKSRAVSRDEFEDLLVLIR</sequence>
<proteinExistence type="predicted"/>
<dbReference type="InterPro" id="IPR045957">
    <property type="entry name" value="DUF6377"/>
</dbReference>
<dbReference type="Pfam" id="PF19904">
    <property type="entry name" value="DUF6377"/>
    <property type="match status" value="1"/>
</dbReference>
<dbReference type="AlphaFoldDB" id="A0A399T3G4"/>